<name>A0A1I7ZJ10_9BILA</name>
<protein>
    <submittedName>
        <fullName evidence="3">DDA1 domain-containing protein</fullName>
    </submittedName>
</protein>
<accession>A0A1I7ZJ10</accession>
<sequence>MEKPTEPSGHSDASPSGGAWFLQNLPSHNADNFKNFGLAPQTVRVAPTVIRSSPISPEERRIVCEHTPLLLSKLRKDTQERKSVQMKKKITKMYEKFMAGQRFGEHRANQYDFDEEDCGEDFLSEEDSDEEESDSSKEDVDLEVGAVIGQHESSPESTDTSSGEADDGPGGSVNPSTPTPPPSKRIRRS</sequence>
<feature type="compositionally biased region" description="Polar residues" evidence="1">
    <location>
        <begin position="151"/>
        <end position="163"/>
    </location>
</feature>
<organism evidence="2 3">
    <name type="scientific">Steinernema glaseri</name>
    <dbReference type="NCBI Taxonomy" id="37863"/>
    <lineage>
        <taxon>Eukaryota</taxon>
        <taxon>Metazoa</taxon>
        <taxon>Ecdysozoa</taxon>
        <taxon>Nematoda</taxon>
        <taxon>Chromadorea</taxon>
        <taxon>Rhabditida</taxon>
        <taxon>Tylenchina</taxon>
        <taxon>Panagrolaimomorpha</taxon>
        <taxon>Strongyloidoidea</taxon>
        <taxon>Steinernematidae</taxon>
        <taxon>Steinernema</taxon>
    </lineage>
</organism>
<reference evidence="3" key="1">
    <citation type="submission" date="2016-11" db="UniProtKB">
        <authorList>
            <consortium name="WormBaseParasite"/>
        </authorList>
    </citation>
    <scope>IDENTIFICATION</scope>
</reference>
<dbReference type="Proteomes" id="UP000095287">
    <property type="component" value="Unplaced"/>
</dbReference>
<evidence type="ECO:0000313" key="3">
    <source>
        <dbReference type="WBParaSite" id="L893_g26782.t1"/>
    </source>
</evidence>
<keyword evidence="2" id="KW-1185">Reference proteome</keyword>
<feature type="region of interest" description="Disordered" evidence="1">
    <location>
        <begin position="1"/>
        <end position="22"/>
    </location>
</feature>
<dbReference type="WBParaSite" id="L893_g26782.t1">
    <property type="protein sequence ID" value="L893_g26782.t1"/>
    <property type="gene ID" value="L893_g26782"/>
</dbReference>
<proteinExistence type="predicted"/>
<feature type="region of interest" description="Disordered" evidence="1">
    <location>
        <begin position="99"/>
        <end position="189"/>
    </location>
</feature>
<evidence type="ECO:0000313" key="2">
    <source>
        <dbReference type="Proteomes" id="UP000095287"/>
    </source>
</evidence>
<feature type="compositionally biased region" description="Acidic residues" evidence="1">
    <location>
        <begin position="112"/>
        <end position="133"/>
    </location>
</feature>
<dbReference type="AlphaFoldDB" id="A0A1I7ZJ10"/>
<evidence type="ECO:0000256" key="1">
    <source>
        <dbReference type="SAM" id="MobiDB-lite"/>
    </source>
</evidence>